<dbReference type="EMBL" id="JACHIT010000002">
    <property type="protein sequence ID" value="MBB5915294.1"/>
    <property type="molecule type" value="Genomic_DNA"/>
</dbReference>
<keyword evidence="2" id="KW-0732">Signal</keyword>
<evidence type="ECO:0000256" key="1">
    <source>
        <dbReference type="SAM" id="MobiDB-lite"/>
    </source>
</evidence>
<protein>
    <submittedName>
        <fullName evidence="3">Uncharacterized protein</fullName>
    </submittedName>
</protein>
<feature type="compositionally biased region" description="Basic and acidic residues" evidence="1">
    <location>
        <begin position="123"/>
        <end position="135"/>
    </location>
</feature>
<organism evidence="3 4">
    <name type="scientific">Nocardia transvalensis</name>
    <dbReference type="NCBI Taxonomy" id="37333"/>
    <lineage>
        <taxon>Bacteria</taxon>
        <taxon>Bacillati</taxon>
        <taxon>Actinomycetota</taxon>
        <taxon>Actinomycetes</taxon>
        <taxon>Mycobacteriales</taxon>
        <taxon>Nocardiaceae</taxon>
        <taxon>Nocardia</taxon>
    </lineage>
</organism>
<keyword evidence="4" id="KW-1185">Reference proteome</keyword>
<reference evidence="3 4" key="1">
    <citation type="submission" date="2020-08" db="EMBL/GenBank/DDBJ databases">
        <title>Sequencing the genomes of 1000 actinobacteria strains.</title>
        <authorList>
            <person name="Klenk H.-P."/>
        </authorList>
    </citation>
    <scope>NUCLEOTIDE SEQUENCE [LARGE SCALE GENOMIC DNA]</scope>
    <source>
        <strain evidence="3 4">DSM 43582</strain>
    </source>
</reference>
<feature type="signal peptide" evidence="2">
    <location>
        <begin position="1"/>
        <end position="29"/>
    </location>
</feature>
<proteinExistence type="predicted"/>
<accession>A0A7W9PFL9</accession>
<evidence type="ECO:0000256" key="2">
    <source>
        <dbReference type="SAM" id="SignalP"/>
    </source>
</evidence>
<feature type="compositionally biased region" description="Pro residues" evidence="1">
    <location>
        <begin position="102"/>
        <end position="112"/>
    </location>
</feature>
<evidence type="ECO:0000313" key="3">
    <source>
        <dbReference type="EMBL" id="MBB5915294.1"/>
    </source>
</evidence>
<sequence>MPLFTSRRLVAAGLAGAGATVVLALPALAAAQPPFDSGSAGMDGQGPVLVSPDGQDPILVSPDGQGPGVMGPDERGPVIVSPDGRGPVIVTPGEPGPDVALPVPPGARPGPPVQCERIPGDGGPERPRILFHRDGPGGPGGTLKFRCERP</sequence>
<comment type="caution">
    <text evidence="3">The sequence shown here is derived from an EMBL/GenBank/DDBJ whole genome shotgun (WGS) entry which is preliminary data.</text>
</comment>
<feature type="chain" id="PRO_5030527096" evidence="2">
    <location>
        <begin position="30"/>
        <end position="150"/>
    </location>
</feature>
<dbReference type="PROSITE" id="PS51318">
    <property type="entry name" value="TAT"/>
    <property type="match status" value="1"/>
</dbReference>
<evidence type="ECO:0000313" key="4">
    <source>
        <dbReference type="Proteomes" id="UP000540412"/>
    </source>
</evidence>
<dbReference type="Proteomes" id="UP000540412">
    <property type="component" value="Unassembled WGS sequence"/>
</dbReference>
<gene>
    <name evidence="3" type="ORF">BJY24_004206</name>
</gene>
<dbReference type="AlphaFoldDB" id="A0A7W9PFL9"/>
<feature type="region of interest" description="Disordered" evidence="1">
    <location>
        <begin position="35"/>
        <end position="150"/>
    </location>
</feature>
<dbReference type="InterPro" id="IPR006311">
    <property type="entry name" value="TAT_signal"/>
</dbReference>
<name>A0A7W9PFL9_9NOCA</name>